<dbReference type="GO" id="GO:0005737">
    <property type="term" value="C:cytoplasm"/>
    <property type="evidence" value="ECO:0007669"/>
    <property type="project" value="TreeGrafter"/>
</dbReference>
<keyword evidence="5" id="KW-1185">Reference proteome</keyword>
<organism evidence="4 5">
    <name type="scientific">Aquibium carbonis</name>
    <dbReference type="NCBI Taxonomy" id="2495581"/>
    <lineage>
        <taxon>Bacteria</taxon>
        <taxon>Pseudomonadati</taxon>
        <taxon>Pseudomonadota</taxon>
        <taxon>Alphaproteobacteria</taxon>
        <taxon>Hyphomicrobiales</taxon>
        <taxon>Phyllobacteriaceae</taxon>
        <taxon>Aquibium</taxon>
    </lineage>
</organism>
<dbReference type="Pfam" id="PF02581">
    <property type="entry name" value="TMP-TENI"/>
    <property type="match status" value="1"/>
</dbReference>
<dbReference type="InterPro" id="IPR036206">
    <property type="entry name" value="ThiamineP_synth_sf"/>
</dbReference>
<reference evidence="4 5" key="1">
    <citation type="submission" date="2018-12" db="EMBL/GenBank/DDBJ databases">
        <title>Mesorhizobium carbonis sp. nov., isolated from coal mine water.</title>
        <authorList>
            <person name="Xin W."/>
            <person name="Xu Z."/>
            <person name="Xiang F."/>
            <person name="Zhang J."/>
            <person name="Xi L."/>
            <person name="Liu J."/>
        </authorList>
    </citation>
    <scope>NUCLEOTIDE SEQUENCE [LARGE SCALE GENOMIC DNA]</scope>
    <source>
        <strain evidence="4 5">B2.3</strain>
    </source>
</reference>
<dbReference type="PANTHER" id="PTHR20857:SF23">
    <property type="entry name" value="THIAMINE BIOSYNTHETIC BIFUNCTIONAL ENZYME"/>
    <property type="match status" value="1"/>
</dbReference>
<gene>
    <name evidence="4" type="ORF">EJC49_00590</name>
</gene>
<proteinExistence type="predicted"/>
<dbReference type="EMBL" id="RWKW01000002">
    <property type="protein sequence ID" value="RST88233.1"/>
    <property type="molecule type" value="Genomic_DNA"/>
</dbReference>
<dbReference type="OrthoDB" id="7159061at2"/>
<dbReference type="Gene3D" id="3.20.20.70">
    <property type="entry name" value="Aldolase class I"/>
    <property type="match status" value="1"/>
</dbReference>
<keyword evidence="4" id="KW-0808">Transferase</keyword>
<feature type="domain" description="Thiamine phosphate synthase/TenI" evidence="3">
    <location>
        <begin position="12"/>
        <end position="191"/>
    </location>
</feature>
<sequence length="219" mass="23019">MTDQSPNRCRLVLIAPDVAEPSVLVRLIETALSGGDVASVILPQFGLDDATFQKLAESVVPVIQARGAAVMIAGDTRVAARVKADGVHVEGKPPVLADAIDRLQDKMMVGAGGAKTRDDALDLGELRPDYMFFGRFGYDNTPAPHHRNLTLGAWWAEMIEVPCIVMAGSELASVAEVASTGVEFVAVSAAVFGAEDPAAAVAEANRLLDEAIPVVEEDA</sequence>
<dbReference type="EC" id="2.5.1.3" evidence="4"/>
<evidence type="ECO:0000256" key="1">
    <source>
        <dbReference type="ARBA" id="ARBA00004948"/>
    </source>
</evidence>
<dbReference type="NCBIfam" id="NF005080">
    <property type="entry name" value="PRK06512.1"/>
    <property type="match status" value="1"/>
</dbReference>
<evidence type="ECO:0000256" key="2">
    <source>
        <dbReference type="ARBA" id="ARBA00022977"/>
    </source>
</evidence>
<dbReference type="Proteomes" id="UP000278398">
    <property type="component" value="Unassembled WGS sequence"/>
</dbReference>
<protein>
    <submittedName>
        <fullName evidence="4">Thiamine phosphate synthase</fullName>
        <ecNumber evidence="4">2.5.1.3</ecNumber>
    </submittedName>
</protein>
<comment type="caution">
    <text evidence="4">The sequence shown here is derived from an EMBL/GenBank/DDBJ whole genome shotgun (WGS) entry which is preliminary data.</text>
</comment>
<accession>A0A429Z3F0</accession>
<dbReference type="AlphaFoldDB" id="A0A429Z3F0"/>
<dbReference type="PANTHER" id="PTHR20857">
    <property type="entry name" value="THIAMINE-PHOSPHATE PYROPHOSPHORYLASE"/>
    <property type="match status" value="1"/>
</dbReference>
<dbReference type="GO" id="GO:0004789">
    <property type="term" value="F:thiamine-phosphate diphosphorylase activity"/>
    <property type="evidence" value="ECO:0007669"/>
    <property type="project" value="UniProtKB-EC"/>
</dbReference>
<name>A0A429Z3F0_9HYPH</name>
<dbReference type="SUPFAM" id="SSF51391">
    <property type="entry name" value="Thiamin phosphate synthase"/>
    <property type="match status" value="1"/>
</dbReference>
<dbReference type="CDD" id="cd00564">
    <property type="entry name" value="TMP_TenI"/>
    <property type="match status" value="1"/>
</dbReference>
<comment type="pathway">
    <text evidence="1">Cofactor biosynthesis; thiamine diphosphate biosynthesis.</text>
</comment>
<dbReference type="InterPro" id="IPR013785">
    <property type="entry name" value="Aldolase_TIM"/>
</dbReference>
<evidence type="ECO:0000313" key="4">
    <source>
        <dbReference type="EMBL" id="RST88233.1"/>
    </source>
</evidence>
<evidence type="ECO:0000259" key="3">
    <source>
        <dbReference type="Pfam" id="PF02581"/>
    </source>
</evidence>
<keyword evidence="2" id="KW-0784">Thiamine biosynthesis</keyword>
<evidence type="ECO:0000313" key="5">
    <source>
        <dbReference type="Proteomes" id="UP000278398"/>
    </source>
</evidence>
<dbReference type="InterPro" id="IPR022998">
    <property type="entry name" value="ThiamineP_synth_TenI"/>
</dbReference>
<dbReference type="GO" id="GO:0009228">
    <property type="term" value="P:thiamine biosynthetic process"/>
    <property type="evidence" value="ECO:0007669"/>
    <property type="project" value="UniProtKB-KW"/>
</dbReference>